<sequence length="134" mass="15633">MNPEIVQDLKKVIFLLNTRSSLYKEFKDIKTSCNIDFFETIHAEFRDLIADALFEFSEKYQGTVFGVKNVLRPSTGTRKIELSHFTIGNNDLFSYNPSTSLYFIPVSDKNHPIHYGWIISYTINGTEYPIKWHD</sequence>
<evidence type="ECO:0000313" key="1">
    <source>
        <dbReference type="EMBL" id="XBS49175.1"/>
    </source>
</evidence>
<accession>A0AAU7PGD6</accession>
<protein>
    <submittedName>
        <fullName evidence="1">Uncharacterized protein</fullName>
    </submittedName>
</protein>
<reference evidence="1" key="1">
    <citation type="submission" date="2024-05" db="EMBL/GenBank/DDBJ databases">
        <authorList>
            <person name="Badawy S."/>
            <person name="Skurnik M."/>
        </authorList>
    </citation>
    <scope>NUCLEOTIDE SEQUENCE</scope>
</reference>
<name>A0AAU7PGD6_9CAUD</name>
<organism evidence="1">
    <name type="scientific">Escherichia phage fEgEco12</name>
    <dbReference type="NCBI Taxonomy" id="3158837"/>
    <lineage>
        <taxon>Viruses</taxon>
        <taxon>Duplodnaviria</taxon>
        <taxon>Heunggongvirae</taxon>
        <taxon>Uroviricota</taxon>
        <taxon>Caudoviricetes</taxon>
    </lineage>
</organism>
<proteinExistence type="predicted"/>
<dbReference type="EMBL" id="PP777464">
    <property type="protein sequence ID" value="XBS49175.1"/>
    <property type="molecule type" value="Genomic_DNA"/>
</dbReference>